<name>A0A9P7GLV7_9AGAR</name>
<protein>
    <submittedName>
        <fullName evidence="7">Uncharacterized protein</fullName>
    </submittedName>
</protein>
<dbReference type="SMART" id="SM00195">
    <property type="entry name" value="DSPc"/>
    <property type="match status" value="1"/>
</dbReference>
<feature type="compositionally biased region" description="Low complexity" evidence="4">
    <location>
        <begin position="241"/>
        <end position="262"/>
    </location>
</feature>
<feature type="region of interest" description="Disordered" evidence="4">
    <location>
        <begin position="221"/>
        <end position="310"/>
    </location>
</feature>
<dbReference type="CDD" id="cd14516">
    <property type="entry name" value="DSP_fungal_PPS1"/>
    <property type="match status" value="1"/>
</dbReference>
<evidence type="ECO:0000313" key="8">
    <source>
        <dbReference type="Proteomes" id="UP000717328"/>
    </source>
</evidence>
<dbReference type="PANTHER" id="PTHR47550:SF1">
    <property type="entry name" value="DUAL SPECIFICITY PROTEIN PHOSPHATASE PPS1"/>
    <property type="match status" value="1"/>
</dbReference>
<evidence type="ECO:0000313" key="7">
    <source>
        <dbReference type="EMBL" id="KAG5650898.1"/>
    </source>
</evidence>
<dbReference type="PROSITE" id="PS50056">
    <property type="entry name" value="TYR_PHOSPHATASE_2"/>
    <property type="match status" value="1"/>
</dbReference>
<dbReference type="InterPro" id="IPR000340">
    <property type="entry name" value="Dual-sp_phosphatase_cat-dom"/>
</dbReference>
<dbReference type="GO" id="GO:0008138">
    <property type="term" value="F:protein tyrosine/serine/threonine phosphatase activity"/>
    <property type="evidence" value="ECO:0007669"/>
    <property type="project" value="InterPro"/>
</dbReference>
<feature type="region of interest" description="Disordered" evidence="4">
    <location>
        <begin position="687"/>
        <end position="722"/>
    </location>
</feature>
<feature type="region of interest" description="Disordered" evidence="4">
    <location>
        <begin position="73"/>
        <end position="99"/>
    </location>
</feature>
<feature type="region of interest" description="Disordered" evidence="4">
    <location>
        <begin position="786"/>
        <end position="851"/>
    </location>
</feature>
<dbReference type="Gene3D" id="3.90.190.10">
    <property type="entry name" value="Protein tyrosine phosphatase superfamily"/>
    <property type="match status" value="1"/>
</dbReference>
<feature type="compositionally biased region" description="Low complexity" evidence="4">
    <location>
        <begin position="1019"/>
        <end position="1038"/>
    </location>
</feature>
<evidence type="ECO:0000259" key="5">
    <source>
        <dbReference type="PROSITE" id="PS50054"/>
    </source>
</evidence>
<keyword evidence="3" id="KW-0175">Coiled coil</keyword>
<feature type="coiled-coil region" evidence="3">
    <location>
        <begin position="907"/>
        <end position="940"/>
    </location>
</feature>
<feature type="compositionally biased region" description="Pro residues" evidence="4">
    <location>
        <begin position="271"/>
        <end position="281"/>
    </location>
</feature>
<dbReference type="GO" id="GO:0033260">
    <property type="term" value="P:nuclear DNA replication"/>
    <property type="evidence" value="ECO:0007669"/>
    <property type="project" value="InterPro"/>
</dbReference>
<dbReference type="PANTHER" id="PTHR47550">
    <property type="entry name" value="DUAL SPECIFICITY PROTEIN PHOSPHATASE PPS1"/>
    <property type="match status" value="1"/>
</dbReference>
<dbReference type="InterPro" id="IPR000387">
    <property type="entry name" value="Tyr_Pase_dom"/>
</dbReference>
<evidence type="ECO:0000259" key="6">
    <source>
        <dbReference type="PROSITE" id="PS50056"/>
    </source>
</evidence>
<organism evidence="7 8">
    <name type="scientific">Sphagnurus paluster</name>
    <dbReference type="NCBI Taxonomy" id="117069"/>
    <lineage>
        <taxon>Eukaryota</taxon>
        <taxon>Fungi</taxon>
        <taxon>Dikarya</taxon>
        <taxon>Basidiomycota</taxon>
        <taxon>Agaricomycotina</taxon>
        <taxon>Agaricomycetes</taxon>
        <taxon>Agaricomycetidae</taxon>
        <taxon>Agaricales</taxon>
        <taxon>Tricholomatineae</taxon>
        <taxon>Lyophyllaceae</taxon>
        <taxon>Sphagnurus</taxon>
    </lineage>
</organism>
<gene>
    <name evidence="7" type="ORF">H0H81_010627</name>
</gene>
<keyword evidence="2" id="KW-0904">Protein phosphatase</keyword>
<dbReference type="Pfam" id="PF00782">
    <property type="entry name" value="DSPc"/>
    <property type="match status" value="1"/>
</dbReference>
<feature type="domain" description="Tyrosine specific protein phosphatases" evidence="6">
    <location>
        <begin position="1195"/>
        <end position="1271"/>
    </location>
</feature>
<evidence type="ECO:0000256" key="4">
    <source>
        <dbReference type="SAM" id="MobiDB-lite"/>
    </source>
</evidence>
<sequence length="1320" mass="142003">MHDDNDNALSSSELPMYGLQATTSDGLLPLDRFSALHLQHILAHPPDSVLFPFLHGLEGDNHAQNTFFSSSSSASAAFSNDSNPSTGGSPQRSRPKGPHVPRYRGLVWVVCEDDLAAEPTRYARELGVLRRKRDGGFGDAVGLATPGLDGGDSSGGSSEYDDDEDDEDDEDFDVDADVDVHAHAEEGTCRCIEVISVVPPDAMDVDGLDVNAVVRVEEGDEKHMHPVVQRPLPIQTTNLPSSFSSTSTGLSTSDSDRSSFFSPALGDTATPNPPSPSPTPTAPNTSANSGSNGRRKSSPKPKSIPAQPDLTLLTCTFRPSEILRHTAAHNAVNVTTEDDGQWEFVPARVPDGISLRNFGIQVPIYATLSDIVVYSPKGPTANAHALARRLRAAVHRKWLERVQRLGGLPDGSTTHPDLLNYNVAVLDATARDIATAAPHLLMRLAAPAPGHTDGTDGHVVDMAIEETNNRARAGADMEVDIVDDMEMDCAPGVDGAGEGKLVEGKSPRLRTPNTVDFAQREKEEMRDLTRASEIIRLESPLSSTTTTVNLVTNTDMHSTATPHNMSSTSNGLPHPAHTWEPLVGQVFLGNADDVPLAPDTPNHLRPPLGIPSVDGSAHAHAATKPGQEDPEDPFTYRATNDPKRGLGYDICIECHDLAPFPSTAHLRAAEEHLAMLDALWIRRVQEQAHEKDAAGSKVPPRPPPNANAVIHLPFPSSPPNSQTSLSALIPVIRFLEKWLTPVAPPPPSSPPPPPVQPQVATTGTAAANSASARRWSSVTALMPHFPSFPGSGSSPSVSTTTSSNTDANTNAQATTTTTPGSCSNAQPPARTRSFTSPAGNTPPHAPPPRTRPLKVLLYSADGYTESSVPALCLLMAVRGCTLPEAYLELQVARRRSFFVYHADIPIMRRVEARMREDAERARAERERVQREMRAREALEQGAADAEAGVNGNGKRVATAPTPPARQGWGSVMGGTWRSPPVPKGPAPAPTAAPTPPPPAVHGRPAAKSISFARPPQIAQGQVRSQPVVVPSQQQGMQPQNYTQGTTVIALPPAPAPTPTRTRPRANTSPWLPSVFGDHQSWFNDPRFDGSFPSRVLPFLYLGNLNHASNAYMLHALGITHVVSVGECALVPPPHHAALMAHNTHHGQAAYHSSSPFQHPGPGAHYVPGRAPGQGSLWFEEREGRIKVLDIKGVCDDGIDTLEPQLEPICDWIDQARAEGGQVLVHCRVGVSRSATVTIAYVMKHLGLPLVDAYLIVRSRRLSVLIQPNMRLLYNLCGWEIKLAKARAGDDEERMRKELARTLSWPYLAKEVHALNEKYLH</sequence>
<evidence type="ECO:0000256" key="1">
    <source>
        <dbReference type="ARBA" id="ARBA00022801"/>
    </source>
</evidence>
<feature type="region of interest" description="Disordered" evidence="4">
    <location>
        <begin position="139"/>
        <end position="171"/>
    </location>
</feature>
<feature type="compositionally biased region" description="Pro residues" evidence="4">
    <location>
        <begin position="979"/>
        <end position="999"/>
    </location>
</feature>
<evidence type="ECO:0000256" key="3">
    <source>
        <dbReference type="SAM" id="Coils"/>
    </source>
</evidence>
<feature type="compositionally biased region" description="Acidic residues" evidence="4">
    <location>
        <begin position="159"/>
        <end position="171"/>
    </location>
</feature>
<keyword evidence="1" id="KW-0378">Hydrolase</keyword>
<proteinExistence type="predicted"/>
<feature type="region of interest" description="Disordered" evidence="4">
    <location>
        <begin position="940"/>
        <end position="1038"/>
    </location>
</feature>
<feature type="region of interest" description="Disordered" evidence="4">
    <location>
        <begin position="610"/>
        <end position="635"/>
    </location>
</feature>
<accession>A0A9P7GLV7</accession>
<reference evidence="7" key="2">
    <citation type="submission" date="2021-10" db="EMBL/GenBank/DDBJ databases">
        <title>Phylogenomics reveals ancestral predisposition of the termite-cultivated fungus Termitomyces towards a domesticated lifestyle.</title>
        <authorList>
            <person name="Auxier B."/>
            <person name="Grum-Grzhimaylo A."/>
            <person name="Cardenas M.E."/>
            <person name="Lodge J.D."/>
            <person name="Laessoe T."/>
            <person name="Pedersen O."/>
            <person name="Smith M.E."/>
            <person name="Kuyper T.W."/>
            <person name="Franco-Molano E.A."/>
            <person name="Baroni T.J."/>
            <person name="Aanen D.K."/>
        </authorList>
    </citation>
    <scope>NUCLEOTIDE SEQUENCE</scope>
    <source>
        <strain evidence="7">D49</strain>
    </source>
</reference>
<feature type="compositionally biased region" description="Low complexity" evidence="4">
    <location>
        <begin position="757"/>
        <end position="772"/>
    </location>
</feature>
<feature type="region of interest" description="Disordered" evidence="4">
    <location>
        <begin position="742"/>
        <end position="772"/>
    </location>
</feature>
<feature type="domain" description="Tyrosine-protein phosphatase" evidence="5">
    <location>
        <begin position="1091"/>
        <end position="1284"/>
    </location>
</feature>
<dbReference type="EMBL" id="JABCKI010000340">
    <property type="protein sequence ID" value="KAG5650898.1"/>
    <property type="molecule type" value="Genomic_DNA"/>
</dbReference>
<comment type="caution">
    <text evidence="7">The sequence shown here is derived from an EMBL/GenBank/DDBJ whole genome shotgun (WGS) entry which is preliminary data.</text>
</comment>
<dbReference type="PROSITE" id="PS00383">
    <property type="entry name" value="TYR_PHOSPHATASE_1"/>
    <property type="match status" value="1"/>
</dbReference>
<dbReference type="OrthoDB" id="273181at2759"/>
<feature type="compositionally biased region" description="Low complexity" evidence="4">
    <location>
        <begin position="787"/>
        <end position="825"/>
    </location>
</feature>
<keyword evidence="8" id="KW-1185">Reference proteome</keyword>
<evidence type="ECO:0000256" key="2">
    <source>
        <dbReference type="ARBA" id="ARBA00022912"/>
    </source>
</evidence>
<dbReference type="InterPro" id="IPR016130">
    <property type="entry name" value="Tyr_Pase_AS"/>
</dbReference>
<dbReference type="Proteomes" id="UP000717328">
    <property type="component" value="Unassembled WGS sequence"/>
</dbReference>
<feature type="compositionally biased region" description="Polar residues" evidence="4">
    <location>
        <begin position="80"/>
        <end position="92"/>
    </location>
</feature>
<dbReference type="InterPro" id="IPR029021">
    <property type="entry name" value="Prot-tyrosine_phosphatase-like"/>
</dbReference>
<dbReference type="PROSITE" id="PS50054">
    <property type="entry name" value="TYR_PHOSPHATASE_DUAL"/>
    <property type="match status" value="1"/>
</dbReference>
<dbReference type="SUPFAM" id="SSF52799">
    <property type="entry name" value="(Phosphotyrosine protein) phosphatases II"/>
    <property type="match status" value="1"/>
</dbReference>
<feature type="compositionally biased region" description="Pro residues" evidence="4">
    <location>
        <begin position="742"/>
        <end position="756"/>
    </location>
</feature>
<dbReference type="InterPro" id="IPR047949">
    <property type="entry name" value="PPS1_DSP"/>
</dbReference>
<dbReference type="InterPro" id="IPR020422">
    <property type="entry name" value="TYR_PHOSPHATASE_DUAL_dom"/>
</dbReference>
<dbReference type="InterPro" id="IPR053239">
    <property type="entry name" value="Dual_spec_PTase"/>
</dbReference>
<dbReference type="GO" id="GO:0005634">
    <property type="term" value="C:nucleus"/>
    <property type="evidence" value="ECO:0007669"/>
    <property type="project" value="GOC"/>
</dbReference>
<reference evidence="7" key="1">
    <citation type="submission" date="2021-02" db="EMBL/GenBank/DDBJ databases">
        <authorList>
            <person name="Nieuwenhuis M."/>
            <person name="Van De Peppel L.J.J."/>
        </authorList>
    </citation>
    <scope>NUCLEOTIDE SEQUENCE</scope>
    <source>
        <strain evidence="7">D49</strain>
    </source>
</reference>